<dbReference type="GO" id="GO:0016787">
    <property type="term" value="F:hydrolase activity"/>
    <property type="evidence" value="ECO:0007669"/>
    <property type="project" value="UniProtKB-KW"/>
</dbReference>
<accession>A0A261VJM7</accession>
<dbReference type="AlphaFoldDB" id="A0A261VJM7"/>
<evidence type="ECO:0000313" key="3">
    <source>
        <dbReference type="Proteomes" id="UP000216429"/>
    </source>
</evidence>
<evidence type="ECO:0000313" key="2">
    <source>
        <dbReference type="EMBL" id="OZI74338.1"/>
    </source>
</evidence>
<dbReference type="OrthoDB" id="9797344at2"/>
<dbReference type="PROSITE" id="PS51831">
    <property type="entry name" value="HD"/>
    <property type="match status" value="1"/>
</dbReference>
<proteinExistence type="predicted"/>
<comment type="caution">
    <text evidence="2">The sequence shown here is derived from an EMBL/GenBank/DDBJ whole genome shotgun (WGS) entry which is preliminary data.</text>
</comment>
<dbReference type="CDD" id="cd00077">
    <property type="entry name" value="HDc"/>
    <property type="match status" value="1"/>
</dbReference>
<keyword evidence="3" id="KW-1185">Reference proteome</keyword>
<dbReference type="SMART" id="SM00471">
    <property type="entry name" value="HDc"/>
    <property type="match status" value="1"/>
</dbReference>
<evidence type="ECO:0000259" key="1">
    <source>
        <dbReference type="PROSITE" id="PS51831"/>
    </source>
</evidence>
<dbReference type="PANTHER" id="PTHR33594:SF1">
    <property type="entry name" value="HD_PDEASE DOMAIN-CONTAINING PROTEIN"/>
    <property type="match status" value="1"/>
</dbReference>
<reference evidence="3" key="1">
    <citation type="submission" date="2017-05" db="EMBL/GenBank/DDBJ databases">
        <title>Complete and WGS of Bordetella genogroups.</title>
        <authorList>
            <person name="Spilker T."/>
            <person name="Lipuma J."/>
        </authorList>
    </citation>
    <scope>NUCLEOTIDE SEQUENCE [LARGE SCALE GENOMIC DNA]</scope>
    <source>
        <strain evidence="3">AU6712</strain>
    </source>
</reference>
<dbReference type="PANTHER" id="PTHR33594">
    <property type="entry name" value="SUPERFAMILY HYDROLASE, PUTATIVE (AFU_ORTHOLOGUE AFUA_1G03035)-RELATED"/>
    <property type="match status" value="1"/>
</dbReference>
<dbReference type="EMBL" id="NEVU01000002">
    <property type="protein sequence ID" value="OZI74338.1"/>
    <property type="molecule type" value="Genomic_DNA"/>
</dbReference>
<dbReference type="InterPro" id="IPR003607">
    <property type="entry name" value="HD/PDEase_dom"/>
</dbReference>
<keyword evidence="2" id="KW-0378">Hydrolase</keyword>
<dbReference type="Pfam" id="PF01966">
    <property type="entry name" value="HD"/>
    <property type="match status" value="1"/>
</dbReference>
<organism evidence="2 3">
    <name type="scientific">Bordetella genomosp. 12</name>
    <dbReference type="NCBI Taxonomy" id="463035"/>
    <lineage>
        <taxon>Bacteria</taxon>
        <taxon>Pseudomonadati</taxon>
        <taxon>Pseudomonadota</taxon>
        <taxon>Betaproteobacteria</taxon>
        <taxon>Burkholderiales</taxon>
        <taxon>Alcaligenaceae</taxon>
        <taxon>Bordetella</taxon>
    </lineage>
</organism>
<gene>
    <name evidence="2" type="ORF">CAL22_07580</name>
</gene>
<dbReference type="RefSeq" id="WP_094811900.1">
    <property type="nucleotide sequence ID" value="NZ_NEVU01000002.1"/>
</dbReference>
<dbReference type="Proteomes" id="UP000216429">
    <property type="component" value="Unassembled WGS sequence"/>
</dbReference>
<feature type="domain" description="HD" evidence="1">
    <location>
        <begin position="30"/>
        <end position="135"/>
    </location>
</feature>
<name>A0A261VJM7_9BORD</name>
<dbReference type="SUPFAM" id="SSF109604">
    <property type="entry name" value="HD-domain/PDEase-like"/>
    <property type="match status" value="1"/>
</dbReference>
<sequence length="216" mass="23520">MQHAQEQTKYWLEQARAMARASMHADPAHDLKHLDRVWATACDLMAAYPEADEVVVGVACYLHDLVNLPKNDPRRAQASRLSADKAGVLLAPAGLDAVRIAAVQHAIEAHSHAAAVAPRTIEARIVQDADRLDALGAVGLARMFTVGGALGRALAHPEDPLARDRAPDDGRYTLDHIEVKLAGLPQTMCTAQGRRLGAERLAWMRGFCARFAQEWV</sequence>
<dbReference type="InterPro" id="IPR006674">
    <property type="entry name" value="HD_domain"/>
</dbReference>
<protein>
    <submittedName>
        <fullName evidence="2">Hydrolase</fullName>
    </submittedName>
</protein>
<dbReference type="Gene3D" id="1.10.3210.50">
    <property type="match status" value="1"/>
</dbReference>